<keyword evidence="2" id="KW-1185">Reference proteome</keyword>
<dbReference type="EMBL" id="RHLQ01000032">
    <property type="protein sequence ID" value="RNC98063.1"/>
    <property type="molecule type" value="Genomic_DNA"/>
</dbReference>
<evidence type="ECO:0000313" key="2">
    <source>
        <dbReference type="Proteomes" id="UP000279909"/>
    </source>
</evidence>
<accession>A0A3M8H6Q6</accession>
<protein>
    <recommendedName>
        <fullName evidence="3">Antibiotic biosynthesis monooxygenase</fullName>
    </recommendedName>
</protein>
<sequence>MYLVNIVEKELNAVYVYEVWCNEQAHQNSLVLETTQTLINRAKAIITGAEKMGTFITKGGKGIS</sequence>
<proteinExistence type="predicted"/>
<gene>
    <name evidence="1" type="ORF">EC501_12685</name>
</gene>
<dbReference type="Proteomes" id="UP000279909">
    <property type="component" value="Unassembled WGS sequence"/>
</dbReference>
<dbReference type="OrthoDB" id="165368at2"/>
<organism evidence="1 2">
    <name type="scientific">Lysinibacillus halotolerans</name>
    <dbReference type="NCBI Taxonomy" id="1368476"/>
    <lineage>
        <taxon>Bacteria</taxon>
        <taxon>Bacillati</taxon>
        <taxon>Bacillota</taxon>
        <taxon>Bacilli</taxon>
        <taxon>Bacillales</taxon>
        <taxon>Bacillaceae</taxon>
        <taxon>Lysinibacillus</taxon>
    </lineage>
</organism>
<comment type="caution">
    <text evidence="1">The sequence shown here is derived from an EMBL/GenBank/DDBJ whole genome shotgun (WGS) entry which is preliminary data.</text>
</comment>
<name>A0A3M8H6Q6_9BACI</name>
<dbReference type="AlphaFoldDB" id="A0A3M8H6Q6"/>
<evidence type="ECO:0008006" key="3">
    <source>
        <dbReference type="Google" id="ProtNLM"/>
    </source>
</evidence>
<reference evidence="1 2" key="1">
    <citation type="journal article" date="2014" name="Int. J. Syst. Evol. Microbiol.">
        <title>Lysinibacillus halotolerans sp. nov., isolated from saline-alkaline soil.</title>
        <authorList>
            <person name="Kong D."/>
            <person name="Wang Y."/>
            <person name="Zhao B."/>
            <person name="Li Y."/>
            <person name="Song J."/>
            <person name="Zhai Y."/>
            <person name="Zhang C."/>
            <person name="Wang H."/>
            <person name="Chen X."/>
            <person name="Zhao B."/>
            <person name="Ruan Z."/>
        </authorList>
    </citation>
    <scope>NUCLEOTIDE SEQUENCE [LARGE SCALE GENOMIC DNA]</scope>
    <source>
        <strain evidence="1 2">MCCC 1A12703</strain>
    </source>
</reference>
<evidence type="ECO:0000313" key="1">
    <source>
        <dbReference type="EMBL" id="RNC98063.1"/>
    </source>
</evidence>
<dbReference type="Gene3D" id="3.30.70.100">
    <property type="match status" value="1"/>
</dbReference>